<proteinExistence type="predicted"/>
<reference evidence="2" key="1">
    <citation type="journal article" date="2018" name="DNA Res.">
        <title>Multiple hybrid de novo genome assembly of finger millet, an orphan allotetraploid crop.</title>
        <authorList>
            <person name="Hatakeyama M."/>
            <person name="Aluri S."/>
            <person name="Balachadran M.T."/>
            <person name="Sivarajan S.R."/>
            <person name="Patrignani A."/>
            <person name="Gruter S."/>
            <person name="Poveda L."/>
            <person name="Shimizu-Inatsugi R."/>
            <person name="Baeten J."/>
            <person name="Francoijs K.J."/>
            <person name="Nataraja K.N."/>
            <person name="Reddy Y.A.N."/>
            <person name="Phadnis S."/>
            <person name="Ravikumar R.L."/>
            <person name="Schlapbach R."/>
            <person name="Sreeman S.M."/>
            <person name="Shimizu K.K."/>
        </authorList>
    </citation>
    <scope>NUCLEOTIDE SEQUENCE</scope>
</reference>
<gene>
    <name evidence="2" type="primary">gb08238</name>
    <name evidence="2" type="ORF">PR202_gb08238</name>
</gene>
<accession>A0AAV5EF07</accession>
<feature type="region of interest" description="Disordered" evidence="1">
    <location>
        <begin position="1"/>
        <end position="26"/>
    </location>
</feature>
<reference evidence="2" key="2">
    <citation type="submission" date="2021-12" db="EMBL/GenBank/DDBJ databases">
        <title>Resequencing data analysis of finger millet.</title>
        <authorList>
            <person name="Hatakeyama M."/>
            <person name="Aluri S."/>
            <person name="Balachadran M.T."/>
            <person name="Sivarajan S.R."/>
            <person name="Poveda L."/>
            <person name="Shimizu-Inatsugi R."/>
            <person name="Schlapbach R."/>
            <person name="Sreeman S.M."/>
            <person name="Shimizu K.K."/>
        </authorList>
    </citation>
    <scope>NUCLEOTIDE SEQUENCE</scope>
</reference>
<dbReference type="PANTHER" id="PTHR34538">
    <property type="entry name" value="EXPRESSED PROTEIN"/>
    <property type="match status" value="1"/>
</dbReference>
<dbReference type="EMBL" id="BQKI01000075">
    <property type="protein sequence ID" value="GJN20815.1"/>
    <property type="molecule type" value="Genomic_DNA"/>
</dbReference>
<dbReference type="Proteomes" id="UP001054889">
    <property type="component" value="Unassembled WGS sequence"/>
</dbReference>
<comment type="caution">
    <text evidence="2">The sequence shown here is derived from an EMBL/GenBank/DDBJ whole genome shotgun (WGS) entry which is preliminary data.</text>
</comment>
<evidence type="ECO:0000313" key="2">
    <source>
        <dbReference type="EMBL" id="GJN20815.1"/>
    </source>
</evidence>
<organism evidence="2 3">
    <name type="scientific">Eleusine coracana subsp. coracana</name>
    <dbReference type="NCBI Taxonomy" id="191504"/>
    <lineage>
        <taxon>Eukaryota</taxon>
        <taxon>Viridiplantae</taxon>
        <taxon>Streptophyta</taxon>
        <taxon>Embryophyta</taxon>
        <taxon>Tracheophyta</taxon>
        <taxon>Spermatophyta</taxon>
        <taxon>Magnoliopsida</taxon>
        <taxon>Liliopsida</taxon>
        <taxon>Poales</taxon>
        <taxon>Poaceae</taxon>
        <taxon>PACMAD clade</taxon>
        <taxon>Chloridoideae</taxon>
        <taxon>Cynodonteae</taxon>
        <taxon>Eleusininae</taxon>
        <taxon>Eleusine</taxon>
    </lineage>
</organism>
<keyword evidence="3" id="KW-1185">Reference proteome</keyword>
<dbReference type="PANTHER" id="PTHR34538:SF4">
    <property type="entry name" value="EXPRESSED PROTEIN"/>
    <property type="match status" value="1"/>
</dbReference>
<dbReference type="AlphaFoldDB" id="A0AAV5EF07"/>
<name>A0AAV5EF07_ELECO</name>
<sequence length="81" mass="8931">MASLMRVEPVHSGSCRRRSVQTRTGAAAPVKQLLTKLRSSLRRSGARTRRAAGLRFAYDLQSYSQNFDDGIVSLRPPIVAS</sequence>
<evidence type="ECO:0000256" key="1">
    <source>
        <dbReference type="SAM" id="MobiDB-lite"/>
    </source>
</evidence>
<evidence type="ECO:0000313" key="3">
    <source>
        <dbReference type="Proteomes" id="UP001054889"/>
    </source>
</evidence>
<protein>
    <submittedName>
        <fullName evidence="2">Uncharacterized protein</fullName>
    </submittedName>
</protein>